<dbReference type="PANTHER" id="PTHR42103:SF2">
    <property type="entry name" value="AB HYDROLASE-1 DOMAIN-CONTAINING PROTEIN"/>
    <property type="match status" value="1"/>
</dbReference>
<evidence type="ECO:0008006" key="3">
    <source>
        <dbReference type="Google" id="ProtNLM"/>
    </source>
</evidence>
<gene>
    <name evidence="2" type="ORF">S01H1_78034</name>
</gene>
<dbReference type="EMBL" id="BARS01052492">
    <property type="protein sequence ID" value="GAG53448.1"/>
    <property type="molecule type" value="Genomic_DNA"/>
</dbReference>
<sequence length="135" mass="14064">MGEAAVKHEVHDVSRTPMMDGQTQEITFTSDGLALQGILHRPDSSPSSAVAVCHPHPLYGGDMHNSVVVALCRAAASRGIAALRFNFRGVGRSEGSFADGVGSGRTRPPPSPTSINCRTSTTAGWGLSAIPLGLR</sequence>
<dbReference type="AlphaFoldDB" id="X0YZ15"/>
<dbReference type="PANTHER" id="PTHR42103">
    <property type="entry name" value="ALPHA/BETA-HYDROLASES SUPERFAMILY PROTEIN"/>
    <property type="match status" value="1"/>
</dbReference>
<protein>
    <recommendedName>
        <fullName evidence="3">Xaa-Pro dipeptidyl-peptidase-like domain-containing protein</fullName>
    </recommendedName>
</protein>
<accession>X0YZ15</accession>
<dbReference type="SUPFAM" id="SSF53474">
    <property type="entry name" value="alpha/beta-Hydrolases"/>
    <property type="match status" value="1"/>
</dbReference>
<reference evidence="2" key="1">
    <citation type="journal article" date="2014" name="Front. Microbiol.">
        <title>High frequency of phylogenetically diverse reductive dehalogenase-homologous genes in deep subseafloor sedimentary metagenomes.</title>
        <authorList>
            <person name="Kawai M."/>
            <person name="Futagami T."/>
            <person name="Toyoda A."/>
            <person name="Takaki Y."/>
            <person name="Nishi S."/>
            <person name="Hori S."/>
            <person name="Arai W."/>
            <person name="Tsubouchi T."/>
            <person name="Morono Y."/>
            <person name="Uchiyama I."/>
            <person name="Ito T."/>
            <person name="Fujiyama A."/>
            <person name="Inagaki F."/>
            <person name="Takami H."/>
        </authorList>
    </citation>
    <scope>NUCLEOTIDE SEQUENCE</scope>
    <source>
        <strain evidence="2">Expedition CK06-06</strain>
    </source>
</reference>
<comment type="caution">
    <text evidence="2">The sequence shown here is derived from an EMBL/GenBank/DDBJ whole genome shotgun (WGS) entry which is preliminary data.</text>
</comment>
<organism evidence="2">
    <name type="scientific">marine sediment metagenome</name>
    <dbReference type="NCBI Taxonomy" id="412755"/>
    <lineage>
        <taxon>unclassified sequences</taxon>
        <taxon>metagenomes</taxon>
        <taxon>ecological metagenomes</taxon>
    </lineage>
</organism>
<feature type="region of interest" description="Disordered" evidence="1">
    <location>
        <begin position="94"/>
        <end position="114"/>
    </location>
</feature>
<dbReference type="Gene3D" id="3.40.50.1820">
    <property type="entry name" value="alpha/beta hydrolase"/>
    <property type="match status" value="1"/>
</dbReference>
<evidence type="ECO:0000313" key="2">
    <source>
        <dbReference type="EMBL" id="GAG53448.1"/>
    </source>
</evidence>
<proteinExistence type="predicted"/>
<evidence type="ECO:0000256" key="1">
    <source>
        <dbReference type="SAM" id="MobiDB-lite"/>
    </source>
</evidence>
<dbReference type="InterPro" id="IPR029058">
    <property type="entry name" value="AB_hydrolase_fold"/>
</dbReference>
<name>X0YZ15_9ZZZZ</name>